<evidence type="ECO:0000313" key="3">
    <source>
        <dbReference type="EMBL" id="CAF5108720.1"/>
    </source>
</evidence>
<dbReference type="EMBL" id="CAJOBH010240862">
    <property type="protein sequence ID" value="CAF5108720.1"/>
    <property type="molecule type" value="Genomic_DNA"/>
</dbReference>
<organism evidence="2 4">
    <name type="scientific">Rotaria magnacalcarata</name>
    <dbReference type="NCBI Taxonomy" id="392030"/>
    <lineage>
        <taxon>Eukaryota</taxon>
        <taxon>Metazoa</taxon>
        <taxon>Spiralia</taxon>
        <taxon>Gnathifera</taxon>
        <taxon>Rotifera</taxon>
        <taxon>Eurotatoria</taxon>
        <taxon>Bdelloidea</taxon>
        <taxon>Philodinida</taxon>
        <taxon>Philodinidae</taxon>
        <taxon>Rotaria</taxon>
    </lineage>
</organism>
<protein>
    <submittedName>
        <fullName evidence="2">Uncharacterized protein</fullName>
    </submittedName>
</protein>
<comment type="caution">
    <text evidence="2">The sequence shown here is derived from an EMBL/GenBank/DDBJ whole genome shotgun (WGS) entry which is preliminary data.</text>
</comment>
<dbReference type="EMBL" id="CAJOBI010239812">
    <property type="protein sequence ID" value="CAF5082654.1"/>
    <property type="molecule type" value="Genomic_DNA"/>
</dbReference>
<reference evidence="2" key="1">
    <citation type="submission" date="2021-02" db="EMBL/GenBank/DDBJ databases">
        <authorList>
            <person name="Nowell W R."/>
        </authorList>
    </citation>
    <scope>NUCLEOTIDE SEQUENCE</scope>
</reference>
<name>A0A8S3ESF6_9BILA</name>
<dbReference type="Proteomes" id="UP000676336">
    <property type="component" value="Unassembled WGS sequence"/>
</dbReference>
<sequence>STCGEDRNYKSSFRNRRRRRLRYYYNQRQRRRSTMGLKRPNGPRFLMRERSLPSALIKLPQLRQHSHLFDIRDPNSSSTTSNTNQDHISTNFSITTDDYDDSHAYHVNSTRIMNTIEEEKPSMIHQSLPRQPYLFEMVSTYCGDDSDMPNYEHMPRPLKSSFMTGDGIAYVNDSIIV</sequence>
<dbReference type="Proteomes" id="UP000681967">
    <property type="component" value="Unassembled WGS sequence"/>
</dbReference>
<evidence type="ECO:0000313" key="4">
    <source>
        <dbReference type="Proteomes" id="UP000676336"/>
    </source>
</evidence>
<gene>
    <name evidence="3" type="ORF">BYL167_LOCUS65374</name>
    <name evidence="1" type="ORF">GIL414_LOCUS41185</name>
    <name evidence="2" type="ORF">SMN809_LOCUS60841</name>
</gene>
<feature type="non-terminal residue" evidence="2">
    <location>
        <position position="1"/>
    </location>
</feature>
<evidence type="ECO:0000313" key="1">
    <source>
        <dbReference type="EMBL" id="CAF4653954.1"/>
    </source>
</evidence>
<evidence type="ECO:0000313" key="2">
    <source>
        <dbReference type="EMBL" id="CAF5082654.1"/>
    </source>
</evidence>
<dbReference type="Proteomes" id="UP000681720">
    <property type="component" value="Unassembled WGS sequence"/>
</dbReference>
<dbReference type="EMBL" id="CAJOBJ010116051">
    <property type="protein sequence ID" value="CAF4653954.1"/>
    <property type="molecule type" value="Genomic_DNA"/>
</dbReference>
<proteinExistence type="predicted"/>
<accession>A0A8S3ESF6</accession>
<dbReference type="AlphaFoldDB" id="A0A8S3ESF6"/>